<evidence type="ECO:0000256" key="1">
    <source>
        <dbReference type="ARBA" id="ARBA00006479"/>
    </source>
</evidence>
<evidence type="ECO:0000313" key="3">
    <source>
        <dbReference type="Proteomes" id="UP000093355"/>
    </source>
</evidence>
<dbReference type="InterPro" id="IPR000600">
    <property type="entry name" value="ROK"/>
</dbReference>
<dbReference type="Gene3D" id="3.30.420.40">
    <property type="match status" value="2"/>
</dbReference>
<keyword evidence="3" id="KW-1185">Reference proteome</keyword>
<dbReference type="PANTHER" id="PTHR18964:SF169">
    <property type="entry name" value="N-ACETYLMANNOSAMINE KINASE"/>
    <property type="match status" value="1"/>
</dbReference>
<dbReference type="PANTHER" id="PTHR18964">
    <property type="entry name" value="ROK (REPRESSOR, ORF, KINASE) FAMILY"/>
    <property type="match status" value="1"/>
</dbReference>
<dbReference type="STRING" id="904291.A7J15_07625"/>
<comment type="similarity">
    <text evidence="1">Belongs to the ROK (NagC/XylR) family.</text>
</comment>
<name>A0A1B9NAB2_9MICO</name>
<evidence type="ECO:0000313" key="2">
    <source>
        <dbReference type="EMBL" id="OCG73539.1"/>
    </source>
</evidence>
<reference evidence="2 3" key="1">
    <citation type="submission" date="2016-05" db="EMBL/GenBank/DDBJ databases">
        <authorList>
            <person name="Lavstsen T."/>
            <person name="Jespersen J.S."/>
        </authorList>
    </citation>
    <scope>NUCLEOTIDE SEQUENCE [LARGE SCALE GENOMIC DNA]</scope>
    <source>
        <strain evidence="2 3">YLB-01</strain>
    </source>
</reference>
<comment type="caution">
    <text evidence="2">The sequence shown here is derived from an EMBL/GenBank/DDBJ whole genome shotgun (WGS) entry which is preliminary data.</text>
</comment>
<accession>A0A1B9NAB2</accession>
<dbReference type="AlphaFoldDB" id="A0A1B9NAB2"/>
<protein>
    <recommendedName>
        <fullName evidence="4">ROK family protein</fullName>
    </recommendedName>
</protein>
<dbReference type="Pfam" id="PF00480">
    <property type="entry name" value="ROK"/>
    <property type="match status" value="1"/>
</dbReference>
<organism evidence="2 3">
    <name type="scientific">Microbacterium sediminis</name>
    <dbReference type="NCBI Taxonomy" id="904291"/>
    <lineage>
        <taxon>Bacteria</taxon>
        <taxon>Bacillati</taxon>
        <taxon>Actinomycetota</taxon>
        <taxon>Actinomycetes</taxon>
        <taxon>Micrococcales</taxon>
        <taxon>Microbacteriaceae</taxon>
        <taxon>Microbacterium</taxon>
    </lineage>
</organism>
<dbReference type="Proteomes" id="UP000093355">
    <property type="component" value="Unassembled WGS sequence"/>
</dbReference>
<dbReference type="InterPro" id="IPR043129">
    <property type="entry name" value="ATPase_NBD"/>
</dbReference>
<dbReference type="EMBL" id="LXMD01000024">
    <property type="protein sequence ID" value="OCG73539.1"/>
    <property type="molecule type" value="Genomic_DNA"/>
</dbReference>
<dbReference type="SUPFAM" id="SSF53067">
    <property type="entry name" value="Actin-like ATPase domain"/>
    <property type="match status" value="1"/>
</dbReference>
<sequence length="246" mass="23783">MPAPIAVPTLGAFGVTIAGTLDPGTGVVGRSTNLPWLDGTAPAETLSRALGIPGVAVQDGEAAALAEARVGAGRGAGDVFVIALGTGIAGAHVVNGAVHRGAHGAAGEIGHLRATDADHACSCGGRGCLETVIGGSQLGVRWRERGGEGGTARDVVAAAGAGDAAAIATLDAAARGFGRALLALSALVDPALVVVGGGVARSPEWTVEPALRHARAESTFHTLPPVLPAALGVWAGAHGAALAAAA</sequence>
<proteinExistence type="inferred from homology"/>
<gene>
    <name evidence="2" type="ORF">A7J15_07625</name>
</gene>
<evidence type="ECO:0008006" key="4">
    <source>
        <dbReference type="Google" id="ProtNLM"/>
    </source>
</evidence>